<dbReference type="InterPro" id="IPR052354">
    <property type="entry name" value="Cell_Wall_Dynamics_Protein"/>
</dbReference>
<dbReference type="SUPFAM" id="SSF53955">
    <property type="entry name" value="Lysozyme-like"/>
    <property type="match status" value="1"/>
</dbReference>
<dbReference type="Gene3D" id="1.10.530.10">
    <property type="match status" value="1"/>
</dbReference>
<dbReference type="AlphaFoldDB" id="A0A4Y9T2P1"/>
<proteinExistence type="predicted"/>
<gene>
    <name evidence="1" type="ORF">E4O92_06990</name>
</gene>
<name>A0A4Y9T2P1_9BURK</name>
<protein>
    <submittedName>
        <fullName evidence="1">Glycoside hydrolase family 19 protein</fullName>
    </submittedName>
</protein>
<dbReference type="PANTHER" id="PTHR34408">
    <property type="entry name" value="FAMILY PROTEIN, PUTATIVE-RELATED"/>
    <property type="match status" value="1"/>
</dbReference>
<dbReference type="PANTHER" id="PTHR34408:SF1">
    <property type="entry name" value="GLYCOSYL HYDROLASE FAMILY 19 DOMAIN-CONTAINING PROTEIN HI_1415"/>
    <property type="match status" value="1"/>
</dbReference>
<dbReference type="Proteomes" id="UP000297258">
    <property type="component" value="Unassembled WGS sequence"/>
</dbReference>
<dbReference type="GO" id="GO:0016787">
    <property type="term" value="F:hydrolase activity"/>
    <property type="evidence" value="ECO:0007669"/>
    <property type="project" value="UniProtKB-KW"/>
</dbReference>
<dbReference type="EMBL" id="SPUM01000041">
    <property type="protein sequence ID" value="TFW33389.1"/>
    <property type="molecule type" value="Genomic_DNA"/>
</dbReference>
<dbReference type="RefSeq" id="WP_135189044.1">
    <property type="nucleotide sequence ID" value="NZ_SPUM01000041.1"/>
</dbReference>
<organism evidence="1 2">
    <name type="scientific">Massilia horti</name>
    <dbReference type="NCBI Taxonomy" id="2562153"/>
    <lineage>
        <taxon>Bacteria</taxon>
        <taxon>Pseudomonadati</taxon>
        <taxon>Pseudomonadota</taxon>
        <taxon>Betaproteobacteria</taxon>
        <taxon>Burkholderiales</taxon>
        <taxon>Oxalobacteraceae</taxon>
        <taxon>Telluria group</taxon>
        <taxon>Massilia</taxon>
    </lineage>
</organism>
<dbReference type="OrthoDB" id="1242806at2"/>
<evidence type="ECO:0000313" key="1">
    <source>
        <dbReference type="EMBL" id="TFW33389.1"/>
    </source>
</evidence>
<sequence>MAVCVTVDQLARLAPQMRPGYREAFQIGQGVLDHWGISATPRRVAHFLAQVLHESQALTVEYENLSYSAQRLAQVWPARFRPHGPLDPGAYARNPRKLANLVYGGRMGNTRPDDGYTFRGRGLLQLTGRDAYARVTALLRAAAAGQAPGQPAGTVPDFVARPDAVLDPCWCLEVACAMWCDKGCNELADDDDLDQLTRRINGADNGLAERGEWCRSAGEIWC</sequence>
<keyword evidence="2" id="KW-1185">Reference proteome</keyword>
<accession>A0A4Y9T2P1</accession>
<evidence type="ECO:0000313" key="2">
    <source>
        <dbReference type="Proteomes" id="UP000297258"/>
    </source>
</evidence>
<dbReference type="InterPro" id="IPR023346">
    <property type="entry name" value="Lysozyme-like_dom_sf"/>
</dbReference>
<keyword evidence="1" id="KW-0378">Hydrolase</keyword>
<reference evidence="1 2" key="1">
    <citation type="submission" date="2019-03" db="EMBL/GenBank/DDBJ databases">
        <title>Draft genome of Massilia hortus sp. nov., a novel bacterial species of the Oxalobacteraceae family.</title>
        <authorList>
            <person name="Peta V."/>
            <person name="Raths R."/>
            <person name="Bucking H."/>
        </authorList>
    </citation>
    <scope>NUCLEOTIDE SEQUENCE [LARGE SCALE GENOMIC DNA]</scope>
    <source>
        <strain evidence="1 2">ONC3</strain>
    </source>
</reference>
<comment type="caution">
    <text evidence="1">The sequence shown here is derived from an EMBL/GenBank/DDBJ whole genome shotgun (WGS) entry which is preliminary data.</text>
</comment>